<evidence type="ECO:0000259" key="2">
    <source>
        <dbReference type="Pfam" id="PF04773"/>
    </source>
</evidence>
<sequence length="372" mass="42722">MNYHNFDLIDFVLDEFFQEWVINPTEESTIFWNDWIGKNQQKKQIIEQAKAIIQNVNFESINVTEFDKGGVLDNINAMIRTDELTNELKVSRETIGFDDDEVNETVIYSLETKREKIKIWYRAAAVIFIVAAIGISAFLLDRFNQATTQIVYTDEFVEKSCGPGEKLNVKLADGTRVKLNSNSKLIIPRMFSENERKVILVGEAFFDVTKDVSRPFIISSDQITTVVHGTSFNVRAFSHEPDIKVAVAEGRVSVETLKTSNKDQVKETLLLNPSEMAVFEKATHETEKVKFDFVREIGWKDGIIYFENADIHEVLQTLENWYGVTFIKNGQINEDKDYTGSFDKKSLEVVLEGLGYVFDFRYEIKGKIILLN</sequence>
<keyword evidence="5" id="KW-1185">Reference proteome</keyword>
<gene>
    <name evidence="4" type="ORF">QQ008_12165</name>
</gene>
<dbReference type="RefSeq" id="WP_346752155.1">
    <property type="nucleotide sequence ID" value="NZ_JAUJEA010000004.1"/>
</dbReference>
<evidence type="ECO:0000259" key="3">
    <source>
        <dbReference type="Pfam" id="PF16344"/>
    </source>
</evidence>
<protein>
    <submittedName>
        <fullName evidence="4">FecR domain-containing protein</fullName>
    </submittedName>
</protein>
<dbReference type="InterPro" id="IPR006860">
    <property type="entry name" value="FecR"/>
</dbReference>
<comment type="caution">
    <text evidence="4">The sequence shown here is derived from an EMBL/GenBank/DDBJ whole genome shotgun (WGS) entry which is preliminary data.</text>
</comment>
<feature type="transmembrane region" description="Helical" evidence="1">
    <location>
        <begin position="119"/>
        <end position="140"/>
    </location>
</feature>
<dbReference type="PANTHER" id="PTHR30273">
    <property type="entry name" value="PERIPLASMIC SIGNAL SENSOR AND SIGMA FACTOR ACTIVATOR FECR-RELATED"/>
    <property type="match status" value="1"/>
</dbReference>
<dbReference type="InterPro" id="IPR012373">
    <property type="entry name" value="Ferrdict_sens_TM"/>
</dbReference>
<evidence type="ECO:0000256" key="1">
    <source>
        <dbReference type="SAM" id="Phobius"/>
    </source>
</evidence>
<accession>A0ABT8KN25</accession>
<dbReference type="Pfam" id="PF16344">
    <property type="entry name" value="FecR_C"/>
    <property type="match status" value="1"/>
</dbReference>
<dbReference type="Pfam" id="PF04773">
    <property type="entry name" value="FecR"/>
    <property type="match status" value="1"/>
</dbReference>
<name>A0ABT8KN25_9BACT</name>
<feature type="domain" description="FecR protein" evidence="2">
    <location>
        <begin position="162"/>
        <end position="252"/>
    </location>
</feature>
<organism evidence="4 5">
    <name type="scientific">Splendidivirga corallicola</name>
    <dbReference type="NCBI Taxonomy" id="3051826"/>
    <lineage>
        <taxon>Bacteria</taxon>
        <taxon>Pseudomonadati</taxon>
        <taxon>Bacteroidota</taxon>
        <taxon>Cytophagia</taxon>
        <taxon>Cytophagales</taxon>
        <taxon>Splendidivirgaceae</taxon>
        <taxon>Splendidivirga</taxon>
    </lineage>
</organism>
<dbReference type="InterPro" id="IPR032508">
    <property type="entry name" value="FecR_C"/>
</dbReference>
<dbReference type="Gene3D" id="2.60.120.1440">
    <property type="match status" value="1"/>
</dbReference>
<evidence type="ECO:0000313" key="4">
    <source>
        <dbReference type="EMBL" id="MDN5202129.1"/>
    </source>
</evidence>
<evidence type="ECO:0000313" key="5">
    <source>
        <dbReference type="Proteomes" id="UP001172082"/>
    </source>
</evidence>
<keyword evidence="1" id="KW-1133">Transmembrane helix</keyword>
<dbReference type="PANTHER" id="PTHR30273:SF2">
    <property type="entry name" value="PROTEIN FECR"/>
    <property type="match status" value="1"/>
</dbReference>
<feature type="domain" description="Protein FecR C-terminal" evidence="3">
    <location>
        <begin position="304"/>
        <end position="370"/>
    </location>
</feature>
<reference evidence="4" key="1">
    <citation type="submission" date="2023-06" db="EMBL/GenBank/DDBJ databases">
        <title>Genomic of Parafulvivirga corallium.</title>
        <authorList>
            <person name="Wang G."/>
        </authorList>
    </citation>
    <scope>NUCLEOTIDE SEQUENCE</scope>
    <source>
        <strain evidence="4">BMA10</strain>
    </source>
</reference>
<dbReference type="Gene3D" id="3.55.50.30">
    <property type="match status" value="1"/>
</dbReference>
<keyword evidence="1" id="KW-0812">Transmembrane</keyword>
<keyword evidence="1" id="KW-0472">Membrane</keyword>
<dbReference type="Proteomes" id="UP001172082">
    <property type="component" value="Unassembled WGS sequence"/>
</dbReference>
<dbReference type="PIRSF" id="PIRSF018266">
    <property type="entry name" value="FecR"/>
    <property type="match status" value="1"/>
</dbReference>
<dbReference type="EMBL" id="JAUJEA010000004">
    <property type="protein sequence ID" value="MDN5202129.1"/>
    <property type="molecule type" value="Genomic_DNA"/>
</dbReference>
<proteinExistence type="predicted"/>